<comment type="function">
    <text evidence="9">Part of the tripartite ATP-independent periplasmic (TRAP) transport system.</text>
</comment>
<feature type="domain" description="Tripartite ATP-independent periplasmic transporters DctQ component" evidence="10">
    <location>
        <begin position="56"/>
        <end position="187"/>
    </location>
</feature>
<keyword evidence="7 9" id="KW-0472">Membrane</keyword>
<dbReference type="GO" id="GO:0015740">
    <property type="term" value="P:C4-dicarboxylate transport"/>
    <property type="evidence" value="ECO:0007669"/>
    <property type="project" value="TreeGrafter"/>
</dbReference>
<dbReference type="Proteomes" id="UP000007564">
    <property type="component" value="Chromosome"/>
</dbReference>
<dbReference type="HOGENOM" id="CLU_086356_3_4_4"/>
<evidence type="ECO:0000256" key="8">
    <source>
        <dbReference type="ARBA" id="ARBA00038436"/>
    </source>
</evidence>
<dbReference type="GO" id="GO:0022857">
    <property type="term" value="F:transmembrane transporter activity"/>
    <property type="evidence" value="ECO:0007669"/>
    <property type="project" value="UniProtKB-UniRule"/>
</dbReference>
<feature type="transmembrane region" description="Helical" evidence="9">
    <location>
        <begin position="160"/>
        <end position="180"/>
    </location>
</feature>
<feature type="transmembrane region" description="Helical" evidence="9">
    <location>
        <begin position="47"/>
        <end position="68"/>
    </location>
</feature>
<comment type="subcellular location">
    <subcellularLocation>
        <location evidence="1 9">Cell inner membrane</location>
        <topology evidence="1 9">Multi-pass membrane protein</topology>
    </subcellularLocation>
</comment>
<evidence type="ECO:0000313" key="11">
    <source>
        <dbReference type="EMBL" id="CCJ52054.1"/>
    </source>
</evidence>
<evidence type="ECO:0000256" key="2">
    <source>
        <dbReference type="ARBA" id="ARBA00022448"/>
    </source>
</evidence>
<dbReference type="InterPro" id="IPR007387">
    <property type="entry name" value="TRAP_DctQ"/>
</dbReference>
<keyword evidence="2 9" id="KW-0813">Transport</keyword>
<gene>
    <name evidence="11" type="ORF">BN112_0136</name>
</gene>
<evidence type="ECO:0000313" key="12">
    <source>
        <dbReference type="Proteomes" id="UP000007564"/>
    </source>
</evidence>
<evidence type="ECO:0000256" key="9">
    <source>
        <dbReference type="RuleBase" id="RU369079"/>
    </source>
</evidence>
<reference evidence="11 12" key="1">
    <citation type="journal article" date="2012" name="BMC Genomics">
        <title>Comparative genomics of the classical Bordetella subspecies: the evolution and exchange of virulence-associated diversity amongst closely related pathogens.</title>
        <authorList>
            <person name="Park J."/>
            <person name="Zhang Y."/>
            <person name="Buboltz A.M."/>
            <person name="Zhang X."/>
            <person name="Schuster S.C."/>
            <person name="Ahuja U."/>
            <person name="Liu M."/>
            <person name="Miller J.F."/>
            <person name="Sebaihia M."/>
            <person name="Bentley S.D."/>
            <person name="Parkhill J."/>
            <person name="Harvill E.T."/>
        </authorList>
    </citation>
    <scope>NUCLEOTIDE SEQUENCE [LARGE SCALE GENOMIC DNA]</scope>
    <source>
        <strain evidence="11 12">253</strain>
    </source>
</reference>
<dbReference type="PANTHER" id="PTHR35011">
    <property type="entry name" value="2,3-DIKETO-L-GULONATE TRAP TRANSPORTER SMALL PERMEASE PROTEIN YIAM"/>
    <property type="match status" value="1"/>
</dbReference>
<evidence type="ECO:0000256" key="4">
    <source>
        <dbReference type="ARBA" id="ARBA00022519"/>
    </source>
</evidence>
<evidence type="ECO:0000256" key="1">
    <source>
        <dbReference type="ARBA" id="ARBA00004429"/>
    </source>
</evidence>
<evidence type="ECO:0000256" key="7">
    <source>
        <dbReference type="ARBA" id="ARBA00023136"/>
    </source>
</evidence>
<evidence type="ECO:0000256" key="5">
    <source>
        <dbReference type="ARBA" id="ARBA00022692"/>
    </source>
</evidence>
<dbReference type="EMBL" id="HE965806">
    <property type="protein sequence ID" value="CCJ52054.1"/>
    <property type="molecule type" value="Genomic_DNA"/>
</dbReference>
<keyword evidence="6 9" id="KW-1133">Transmembrane helix</keyword>
<protein>
    <recommendedName>
        <fullName evidence="9">TRAP transporter small permease protein</fullName>
    </recommendedName>
</protein>
<name>A0A0C6P1A5_BORBO</name>
<feature type="transmembrane region" description="Helical" evidence="9">
    <location>
        <begin position="118"/>
        <end position="140"/>
    </location>
</feature>
<evidence type="ECO:0000256" key="6">
    <source>
        <dbReference type="ARBA" id="ARBA00022989"/>
    </source>
</evidence>
<proteinExistence type="inferred from homology"/>
<dbReference type="GeneID" id="56478424"/>
<dbReference type="GO" id="GO:0005886">
    <property type="term" value="C:plasma membrane"/>
    <property type="evidence" value="ECO:0007669"/>
    <property type="project" value="UniProtKB-SubCell"/>
</dbReference>
<evidence type="ECO:0000256" key="3">
    <source>
        <dbReference type="ARBA" id="ARBA00022475"/>
    </source>
</evidence>
<dbReference type="RefSeq" id="WP_003812400.1">
    <property type="nucleotide sequence ID" value="NC_019382.1"/>
</dbReference>
<evidence type="ECO:0000259" key="10">
    <source>
        <dbReference type="Pfam" id="PF04290"/>
    </source>
</evidence>
<keyword evidence="3" id="KW-1003">Cell membrane</keyword>
<accession>A0A0C6P1A5</accession>
<feature type="transmembrane region" description="Helical" evidence="9">
    <location>
        <begin position="80"/>
        <end position="98"/>
    </location>
</feature>
<dbReference type="KEGG" id="bbh:BN112_0136"/>
<keyword evidence="5 9" id="KW-0812">Transmembrane</keyword>
<dbReference type="PANTHER" id="PTHR35011:SF2">
    <property type="entry name" value="2,3-DIKETO-L-GULONATE TRAP TRANSPORTER SMALL PERMEASE PROTEIN YIAM"/>
    <property type="match status" value="1"/>
</dbReference>
<dbReference type="InterPro" id="IPR055348">
    <property type="entry name" value="DctQ"/>
</dbReference>
<organism evidence="11 12">
    <name type="scientific">Bordetella bronchiseptica 253</name>
    <dbReference type="NCBI Taxonomy" id="568707"/>
    <lineage>
        <taxon>Bacteria</taxon>
        <taxon>Pseudomonadati</taxon>
        <taxon>Pseudomonadota</taxon>
        <taxon>Betaproteobacteria</taxon>
        <taxon>Burkholderiales</taxon>
        <taxon>Alcaligenaceae</taxon>
        <taxon>Bordetella</taxon>
    </lineage>
</organism>
<comment type="subunit">
    <text evidence="9">The complex comprises the extracytoplasmic solute receptor protein and the two transmembrane proteins.</text>
</comment>
<dbReference type="Pfam" id="PF04290">
    <property type="entry name" value="DctQ"/>
    <property type="match status" value="1"/>
</dbReference>
<keyword evidence="4 9" id="KW-0997">Cell inner membrane</keyword>
<comment type="similarity">
    <text evidence="8 9">Belongs to the TRAP transporter small permease family.</text>
</comment>
<dbReference type="AlphaFoldDB" id="A0A0C6P1A5"/>
<sequence>MQPLILPALCSTLLPMHRPDASDEPVEPIIPPEADPAVKVPLALEDWLAVILLAALAIITFLNVLVRYLTDQSFAWTEEISVFLLIVLTMVGASMAFVRNHHIRIEILADNGSPRRQYLMALTAHSLVVFFFALLTVLSARLVYDEFRYEETSPAIGVPTWWYSVWMPLLAAVITLRVAGAARRLIARHKAET</sequence>
<dbReference type="OrthoDB" id="6363908at2"/>